<protein>
    <submittedName>
        <fullName evidence="1">Uncharacterized protein</fullName>
    </submittedName>
</protein>
<accession>A0A645FA36</accession>
<name>A0A645FA36_9ZZZZ</name>
<dbReference type="EMBL" id="VSSQ01056940">
    <property type="protein sequence ID" value="MPN10770.1"/>
    <property type="molecule type" value="Genomic_DNA"/>
</dbReference>
<comment type="caution">
    <text evidence="1">The sequence shown here is derived from an EMBL/GenBank/DDBJ whole genome shotgun (WGS) entry which is preliminary data.</text>
</comment>
<evidence type="ECO:0000313" key="1">
    <source>
        <dbReference type="EMBL" id="MPN10770.1"/>
    </source>
</evidence>
<dbReference type="AlphaFoldDB" id="A0A645FA36"/>
<reference evidence="1" key="1">
    <citation type="submission" date="2019-08" db="EMBL/GenBank/DDBJ databases">
        <authorList>
            <person name="Kucharzyk K."/>
            <person name="Murdoch R.W."/>
            <person name="Higgins S."/>
            <person name="Loffler F."/>
        </authorList>
    </citation>
    <scope>NUCLEOTIDE SEQUENCE</scope>
</reference>
<proteinExistence type="predicted"/>
<gene>
    <name evidence="1" type="ORF">SDC9_158067</name>
</gene>
<organism evidence="1">
    <name type="scientific">bioreactor metagenome</name>
    <dbReference type="NCBI Taxonomy" id="1076179"/>
    <lineage>
        <taxon>unclassified sequences</taxon>
        <taxon>metagenomes</taxon>
        <taxon>ecological metagenomes</taxon>
    </lineage>
</organism>
<sequence length="33" mass="3776">MYEDKKLTITGRDNGCTCSEFGDYVMDTVQNIK</sequence>